<evidence type="ECO:0000313" key="5">
    <source>
        <dbReference type="EMBL" id="PPK49568.1"/>
    </source>
</evidence>
<feature type="binding site" evidence="4">
    <location>
        <position position="65"/>
    </location>
    <ligand>
        <name>a divalent metal cation</name>
        <dbReference type="ChEBI" id="CHEBI:60240"/>
        <label>1</label>
    </ligand>
</feature>
<dbReference type="EMBL" id="PTIS01000001">
    <property type="protein sequence ID" value="PPK49568.1"/>
    <property type="molecule type" value="Genomic_DNA"/>
</dbReference>
<dbReference type="PANTHER" id="PTHR13799:SF14">
    <property type="entry name" value="GTP CYCLOHYDROLASE 1 TYPE 2 HOMOLOG"/>
    <property type="match status" value="1"/>
</dbReference>
<organism evidence="5 6">
    <name type="scientific">Clostridium algidicarnis DSM 15099</name>
    <dbReference type="NCBI Taxonomy" id="1121295"/>
    <lineage>
        <taxon>Bacteria</taxon>
        <taxon>Bacillati</taxon>
        <taxon>Bacillota</taxon>
        <taxon>Clostridia</taxon>
        <taxon>Eubacteriales</taxon>
        <taxon>Clostridiaceae</taxon>
        <taxon>Clostridium</taxon>
    </lineage>
</organism>
<dbReference type="InterPro" id="IPR036069">
    <property type="entry name" value="DUF34/NIF3_sf"/>
</dbReference>
<dbReference type="GO" id="GO:0005737">
    <property type="term" value="C:cytoplasm"/>
    <property type="evidence" value="ECO:0007669"/>
    <property type="project" value="TreeGrafter"/>
</dbReference>
<accession>A0A2S6G0Z7</accession>
<evidence type="ECO:0000313" key="6">
    <source>
        <dbReference type="Proteomes" id="UP000239863"/>
    </source>
</evidence>
<comment type="similarity">
    <text evidence="1">Belongs to the GTP cyclohydrolase I type 2/NIF3 family.</text>
</comment>
<feature type="binding site" evidence="4">
    <location>
        <position position="103"/>
    </location>
    <ligand>
        <name>a divalent metal cation</name>
        <dbReference type="ChEBI" id="CHEBI:60240"/>
        <label>1</label>
    </ligand>
</feature>
<comment type="caution">
    <text evidence="5">The sequence shown here is derived from an EMBL/GenBank/DDBJ whole genome shotgun (WGS) entry which is preliminary data.</text>
</comment>
<dbReference type="PANTHER" id="PTHR13799">
    <property type="entry name" value="NGG1 INTERACTING FACTOR 3"/>
    <property type="match status" value="1"/>
</dbReference>
<evidence type="ECO:0000256" key="3">
    <source>
        <dbReference type="ARBA" id="ARBA00022723"/>
    </source>
</evidence>
<dbReference type="AlphaFoldDB" id="A0A2S6G0Z7"/>
<dbReference type="GO" id="GO:0046872">
    <property type="term" value="F:metal ion binding"/>
    <property type="evidence" value="ECO:0007669"/>
    <property type="project" value="UniProtKB-KW"/>
</dbReference>
<feature type="binding site" evidence="4">
    <location>
        <position position="64"/>
    </location>
    <ligand>
        <name>a divalent metal cation</name>
        <dbReference type="ChEBI" id="CHEBI:60240"/>
        <label>2</label>
    </ligand>
</feature>
<dbReference type="InterPro" id="IPR002678">
    <property type="entry name" value="DUF34/NIF3"/>
</dbReference>
<dbReference type="RefSeq" id="WP_104408939.1">
    <property type="nucleotide sequence ID" value="NZ_PTIS01000001.1"/>
</dbReference>
<dbReference type="Gene3D" id="3.40.1390.30">
    <property type="entry name" value="NIF3 (NGG1p interacting factor 3)-like"/>
    <property type="match status" value="2"/>
</dbReference>
<dbReference type="FunFam" id="3.40.1390.30:FF:000001">
    <property type="entry name" value="GTP cyclohydrolase 1 type 2"/>
    <property type="match status" value="1"/>
</dbReference>
<dbReference type="Proteomes" id="UP000239863">
    <property type="component" value="Unassembled WGS sequence"/>
</dbReference>
<dbReference type="SUPFAM" id="SSF102705">
    <property type="entry name" value="NIF3 (NGG1p interacting factor 3)-like"/>
    <property type="match status" value="1"/>
</dbReference>
<dbReference type="Pfam" id="PF01784">
    <property type="entry name" value="DUF34_NIF3"/>
    <property type="match status" value="1"/>
</dbReference>
<protein>
    <recommendedName>
        <fullName evidence="2">GTP cyclohydrolase 1 type 2 homolog</fullName>
    </recommendedName>
</protein>
<name>A0A2S6G0Z7_9CLOT</name>
<feature type="binding site" evidence="4">
    <location>
        <position position="231"/>
    </location>
    <ligand>
        <name>a divalent metal cation</name>
        <dbReference type="ChEBI" id="CHEBI:60240"/>
        <label>1</label>
    </ligand>
</feature>
<dbReference type="OrthoDB" id="9792792at2"/>
<feature type="binding site" evidence="4">
    <location>
        <position position="227"/>
    </location>
    <ligand>
        <name>a divalent metal cation</name>
        <dbReference type="ChEBI" id="CHEBI:60240"/>
        <label>1</label>
    </ligand>
</feature>
<evidence type="ECO:0000256" key="4">
    <source>
        <dbReference type="PIRSR" id="PIRSR602678-1"/>
    </source>
</evidence>
<proteinExistence type="inferred from homology"/>
<evidence type="ECO:0000256" key="2">
    <source>
        <dbReference type="ARBA" id="ARBA00022112"/>
    </source>
</evidence>
<keyword evidence="3 4" id="KW-0479">Metal-binding</keyword>
<sequence length="268" mass="30470">MIVQDIVDYMEGIAPIELKESYDNVGLMIGNKKDQVKSILFCLDCNLEVINEAKLKCVDMIISHHPLLFKKPSSITTETLQGKKIIELIKADINLYSSHTNLDSVKNGMNDTMIQLLDLNIKDAYIMDKSSSSIEKAGIGRIIELTTWITAKELCYTVKEKFQLKNIRFVGDLNNKITKIALINGSGQDYFELARNLGAQCIITGDTTYHFVSDYKEMGLFIIDVGHFSCEQPLFKIISKNIEDYINLKDPTVKVFFSEVEKEPYEIF</sequence>
<gene>
    <name evidence="5" type="ORF">BD821_101229</name>
</gene>
<reference evidence="5 6" key="1">
    <citation type="submission" date="2018-02" db="EMBL/GenBank/DDBJ databases">
        <title>Genomic Encyclopedia of Archaeal and Bacterial Type Strains, Phase II (KMG-II): from individual species to whole genera.</title>
        <authorList>
            <person name="Goeker M."/>
        </authorList>
    </citation>
    <scope>NUCLEOTIDE SEQUENCE [LARGE SCALE GENOMIC DNA]</scope>
    <source>
        <strain evidence="5 6">DSM 15099</strain>
    </source>
</reference>
<evidence type="ECO:0000256" key="1">
    <source>
        <dbReference type="ARBA" id="ARBA00006964"/>
    </source>
</evidence>
<dbReference type="NCBIfam" id="TIGR00486">
    <property type="entry name" value="YbgI_SA1388"/>
    <property type="match status" value="1"/>
</dbReference>
<dbReference type="STRING" id="37659.GCA_000703125_02728"/>